<accession>A0ACC6RMI8</accession>
<reference evidence="1" key="1">
    <citation type="submission" date="2024-01" db="EMBL/GenBank/DDBJ databases">
        <title>The diversity of rhizobia nodulating Mimosa spp. in eleven states of Brazil covering several biomes is determined by host plant, location, and edaphic factors.</title>
        <authorList>
            <person name="Rouws L."/>
            <person name="Barauna A."/>
            <person name="Beukes C."/>
            <person name="De Faria S.M."/>
            <person name="Gross E."/>
            <person name="Dos Reis Junior F.B."/>
            <person name="Simon M."/>
            <person name="Maluk M."/>
            <person name="Odee D.W."/>
            <person name="Kenicer G."/>
            <person name="Young J.P.W."/>
            <person name="Reis V.M."/>
            <person name="Zilli J."/>
            <person name="James E.K."/>
        </authorList>
    </citation>
    <scope>NUCLEOTIDE SEQUENCE</scope>
    <source>
        <strain evidence="1">JPY452</strain>
    </source>
</reference>
<evidence type="ECO:0000313" key="1">
    <source>
        <dbReference type="EMBL" id="MEM5402941.1"/>
    </source>
</evidence>
<dbReference type="EMBL" id="JAYMRU010000017">
    <property type="protein sequence ID" value="MEM5402941.1"/>
    <property type="molecule type" value="Genomic_DNA"/>
</dbReference>
<keyword evidence="2" id="KW-1185">Reference proteome</keyword>
<protein>
    <submittedName>
        <fullName evidence="1">Uncharacterized protein</fullName>
    </submittedName>
</protein>
<evidence type="ECO:0000313" key="2">
    <source>
        <dbReference type="Proteomes" id="UP001392318"/>
    </source>
</evidence>
<sequence length="40" mass="4432">MPAEDALLSLFARSITDVSLRRTILVDNPARLYGFPMLPA</sequence>
<name>A0ACC6RMI8_9BURK</name>
<dbReference type="Proteomes" id="UP001392318">
    <property type="component" value="Unassembled WGS sequence"/>
</dbReference>
<comment type="caution">
    <text evidence="1">The sequence shown here is derived from an EMBL/GenBank/DDBJ whole genome shotgun (WGS) entry which is preliminary data.</text>
</comment>
<gene>
    <name evidence="1" type="ORF">VSR83_23175</name>
</gene>
<organism evidence="1 2">
    <name type="scientific">Paraburkholderia unamae</name>
    <dbReference type="NCBI Taxonomy" id="219649"/>
    <lineage>
        <taxon>Bacteria</taxon>
        <taxon>Pseudomonadati</taxon>
        <taxon>Pseudomonadota</taxon>
        <taxon>Betaproteobacteria</taxon>
        <taxon>Burkholderiales</taxon>
        <taxon>Burkholderiaceae</taxon>
        <taxon>Paraburkholderia</taxon>
    </lineage>
</organism>
<proteinExistence type="predicted"/>